<keyword evidence="3 7" id="KW-0812">Transmembrane</keyword>
<gene>
    <name evidence="10" type="ORF">SAMN05443244_3958</name>
</gene>
<dbReference type="InterPro" id="IPR035906">
    <property type="entry name" value="MetI-like_sf"/>
</dbReference>
<accession>A0A1H4U4V2</accession>
<dbReference type="RefSeq" id="WP_074655627.1">
    <property type="nucleotide sequence ID" value="NZ_FNSD01000001.1"/>
</dbReference>
<dbReference type="InterPro" id="IPR050250">
    <property type="entry name" value="Macrolide_Exporter_MacB"/>
</dbReference>
<dbReference type="SUPFAM" id="SSF161098">
    <property type="entry name" value="MetI-like"/>
    <property type="match status" value="1"/>
</dbReference>
<dbReference type="InterPro" id="IPR025857">
    <property type="entry name" value="MacB_PCD"/>
</dbReference>
<dbReference type="Pfam" id="PF02687">
    <property type="entry name" value="FtsX"/>
    <property type="match status" value="1"/>
</dbReference>
<comment type="similarity">
    <text evidence="6">Belongs to the ABC-4 integral membrane protein family.</text>
</comment>
<feature type="transmembrane region" description="Helical" evidence="7">
    <location>
        <begin position="20"/>
        <end position="42"/>
    </location>
</feature>
<dbReference type="GO" id="GO:0005886">
    <property type="term" value="C:plasma membrane"/>
    <property type="evidence" value="ECO:0007669"/>
    <property type="project" value="UniProtKB-SubCell"/>
</dbReference>
<evidence type="ECO:0000256" key="5">
    <source>
        <dbReference type="ARBA" id="ARBA00023136"/>
    </source>
</evidence>
<feature type="transmembrane region" description="Helical" evidence="7">
    <location>
        <begin position="432"/>
        <end position="454"/>
    </location>
</feature>
<evidence type="ECO:0000256" key="4">
    <source>
        <dbReference type="ARBA" id="ARBA00022989"/>
    </source>
</evidence>
<evidence type="ECO:0000256" key="2">
    <source>
        <dbReference type="ARBA" id="ARBA00022475"/>
    </source>
</evidence>
<organism evidence="10 11">
    <name type="scientific">Terriglobus roseus</name>
    <dbReference type="NCBI Taxonomy" id="392734"/>
    <lineage>
        <taxon>Bacteria</taxon>
        <taxon>Pseudomonadati</taxon>
        <taxon>Acidobacteriota</taxon>
        <taxon>Terriglobia</taxon>
        <taxon>Terriglobales</taxon>
        <taxon>Acidobacteriaceae</taxon>
        <taxon>Terriglobus</taxon>
    </lineage>
</organism>
<keyword evidence="5 7" id="KW-0472">Membrane</keyword>
<dbReference type="GO" id="GO:0022857">
    <property type="term" value="F:transmembrane transporter activity"/>
    <property type="evidence" value="ECO:0007669"/>
    <property type="project" value="TreeGrafter"/>
</dbReference>
<dbReference type="PANTHER" id="PTHR30572">
    <property type="entry name" value="MEMBRANE COMPONENT OF TRANSPORTER-RELATED"/>
    <property type="match status" value="1"/>
</dbReference>
<comment type="subcellular location">
    <subcellularLocation>
        <location evidence="1">Cell membrane</location>
        <topology evidence="1">Multi-pass membrane protein</topology>
    </subcellularLocation>
</comment>
<protein>
    <submittedName>
        <fullName evidence="10">Putative ABC transport system permease protein</fullName>
    </submittedName>
</protein>
<evidence type="ECO:0000259" key="9">
    <source>
        <dbReference type="Pfam" id="PF12704"/>
    </source>
</evidence>
<dbReference type="Pfam" id="PF12704">
    <property type="entry name" value="MacB_PCD"/>
    <property type="match status" value="1"/>
</dbReference>
<evidence type="ECO:0000256" key="3">
    <source>
        <dbReference type="ARBA" id="ARBA00022692"/>
    </source>
</evidence>
<evidence type="ECO:0000313" key="10">
    <source>
        <dbReference type="EMBL" id="SEC63737.1"/>
    </source>
</evidence>
<evidence type="ECO:0000256" key="1">
    <source>
        <dbReference type="ARBA" id="ARBA00004651"/>
    </source>
</evidence>
<feature type="domain" description="ABC3 transporter permease C-terminal" evidence="8">
    <location>
        <begin position="383"/>
        <end position="496"/>
    </location>
</feature>
<name>A0A1H4U4V2_9BACT</name>
<proteinExistence type="inferred from homology"/>
<feature type="transmembrane region" description="Helical" evidence="7">
    <location>
        <begin position="379"/>
        <end position="405"/>
    </location>
</feature>
<feature type="transmembrane region" description="Helical" evidence="7">
    <location>
        <begin position="466"/>
        <end position="486"/>
    </location>
</feature>
<keyword evidence="4 7" id="KW-1133">Transmembrane helix</keyword>
<evidence type="ECO:0000256" key="6">
    <source>
        <dbReference type="ARBA" id="ARBA00038076"/>
    </source>
</evidence>
<dbReference type="AlphaFoldDB" id="A0A1H4U4V2"/>
<dbReference type="Proteomes" id="UP000182409">
    <property type="component" value="Unassembled WGS sequence"/>
</dbReference>
<feature type="domain" description="MacB-like periplasmic core" evidence="9">
    <location>
        <begin position="22"/>
        <end position="311"/>
    </location>
</feature>
<evidence type="ECO:0000256" key="7">
    <source>
        <dbReference type="SAM" id="Phobius"/>
    </source>
</evidence>
<dbReference type="EMBL" id="FNSD01000001">
    <property type="protein sequence ID" value="SEC63737.1"/>
    <property type="molecule type" value="Genomic_DNA"/>
</dbReference>
<dbReference type="InterPro" id="IPR003838">
    <property type="entry name" value="ABC3_permease_C"/>
</dbReference>
<keyword evidence="2" id="KW-1003">Cell membrane</keyword>
<evidence type="ECO:0000259" key="8">
    <source>
        <dbReference type="Pfam" id="PF02687"/>
    </source>
</evidence>
<dbReference type="PANTHER" id="PTHR30572:SF4">
    <property type="entry name" value="ABC TRANSPORTER PERMEASE YTRF"/>
    <property type="match status" value="1"/>
</dbReference>
<reference evidence="10 11" key="1">
    <citation type="submission" date="2016-10" db="EMBL/GenBank/DDBJ databases">
        <authorList>
            <person name="de Groot N.N."/>
        </authorList>
    </citation>
    <scope>NUCLEOTIDE SEQUENCE [LARGE SCALE GENOMIC DNA]</scope>
    <source>
        <strain evidence="10 11">AB35.6</strain>
    </source>
</reference>
<dbReference type="OrthoDB" id="9770099at2"/>
<sequence>MSRLRKTFTISVNALKRNKLQSVLTMLGMAIGVATVLAMIALGTGAQQAITDQVRAAGMNMLIVKAGNFQAQREAPPADAIEMGRLNRVDPMEDRSQGHLETAAWHGEARLHLAYFHPEDDPFAIHDHPTARQRLGDSEAGLGSAATLTIADANEIRKMKGVQYVSEGIHENVHAVNDSGVRWFTRVHGDDTAMPEIRRSWVFPQGRFFTGREESNAEQVVVLGTIVAKQLFGDKDPIGGTVDLWKQKFKVVGVVGSSSWLSTPQAGDDQFDAVYVPVTTMQKLLNLSKLNDITVTTVSTGDVSKVEKGIVTLLRQRHSITANKPDDFTVSSQASKALTSGSMRPEVAHAVTGNVAGLEKITLDQLGKSLERSSRTMTALLVSIATVSLIVGGIGIMNIMLLSVTERTREIGIRRAVGAQEKEVLSQFLMESVFLSVMGGLAGVLIGTIAAISISRSAHWSTSVPFSAIALSFGISTVVGVFFGYYPAREASQVPPLNALRYE</sequence>
<evidence type="ECO:0000313" key="11">
    <source>
        <dbReference type="Proteomes" id="UP000182409"/>
    </source>
</evidence>